<proteinExistence type="predicted"/>
<dbReference type="InterPro" id="IPR013783">
    <property type="entry name" value="Ig-like_fold"/>
</dbReference>
<dbReference type="Gene3D" id="2.60.40.10">
    <property type="entry name" value="Immunoglobulins"/>
    <property type="match status" value="1"/>
</dbReference>
<evidence type="ECO:0000313" key="1">
    <source>
        <dbReference type="EMBL" id="KAL1844976.1"/>
    </source>
</evidence>
<keyword evidence="2" id="KW-1185">Reference proteome</keyword>
<reference evidence="1 2" key="1">
    <citation type="journal article" date="2024" name="Commun. Biol.">
        <title>Comparative genomic analysis of thermophilic fungi reveals convergent evolutionary adaptations and gene losses.</title>
        <authorList>
            <person name="Steindorff A.S."/>
            <person name="Aguilar-Pontes M.V."/>
            <person name="Robinson A.J."/>
            <person name="Andreopoulos B."/>
            <person name="LaButti K."/>
            <person name="Kuo A."/>
            <person name="Mondo S."/>
            <person name="Riley R."/>
            <person name="Otillar R."/>
            <person name="Haridas S."/>
            <person name="Lipzen A."/>
            <person name="Grimwood J."/>
            <person name="Schmutz J."/>
            <person name="Clum A."/>
            <person name="Reid I.D."/>
            <person name="Moisan M.C."/>
            <person name="Butler G."/>
            <person name="Nguyen T.T.M."/>
            <person name="Dewar K."/>
            <person name="Conant G."/>
            <person name="Drula E."/>
            <person name="Henrissat B."/>
            <person name="Hansel C."/>
            <person name="Singer S."/>
            <person name="Hutchinson M.I."/>
            <person name="de Vries R.P."/>
            <person name="Natvig D.O."/>
            <person name="Powell A.J."/>
            <person name="Tsang A."/>
            <person name="Grigoriev I.V."/>
        </authorList>
    </citation>
    <scope>NUCLEOTIDE SEQUENCE [LARGE SCALE GENOMIC DNA]</scope>
    <source>
        <strain evidence="1 2">ATCC 24622</strain>
    </source>
</reference>
<dbReference type="EMBL" id="JAZHXJ010001337">
    <property type="protein sequence ID" value="KAL1844976.1"/>
    <property type="molecule type" value="Genomic_DNA"/>
</dbReference>
<gene>
    <name evidence="1" type="ORF">VTK73DRAFT_1398</name>
</gene>
<accession>A0ABR3VTL7</accession>
<sequence length="69" mass="7038">MTAFPSLTRKAFSGLALAIVKADRTAATAGAQVTVTATAAGLKGGQVVIQSLIVQGLRDCLDKPPGKER</sequence>
<comment type="caution">
    <text evidence="1">The sequence shown here is derived from an EMBL/GenBank/DDBJ whole genome shotgun (WGS) entry which is preliminary data.</text>
</comment>
<organism evidence="1 2">
    <name type="scientific">Phialemonium thermophilum</name>
    <dbReference type="NCBI Taxonomy" id="223376"/>
    <lineage>
        <taxon>Eukaryota</taxon>
        <taxon>Fungi</taxon>
        <taxon>Dikarya</taxon>
        <taxon>Ascomycota</taxon>
        <taxon>Pezizomycotina</taxon>
        <taxon>Sordariomycetes</taxon>
        <taxon>Sordariomycetidae</taxon>
        <taxon>Cephalothecales</taxon>
        <taxon>Cephalothecaceae</taxon>
        <taxon>Phialemonium</taxon>
    </lineage>
</organism>
<protein>
    <submittedName>
        <fullName evidence="1">Uncharacterized protein</fullName>
    </submittedName>
</protein>
<evidence type="ECO:0000313" key="2">
    <source>
        <dbReference type="Proteomes" id="UP001586593"/>
    </source>
</evidence>
<name>A0ABR3VTL7_9PEZI</name>
<dbReference type="Proteomes" id="UP001586593">
    <property type="component" value="Unassembled WGS sequence"/>
</dbReference>